<proteinExistence type="predicted"/>
<dbReference type="EnsemblMetazoa" id="AQUA015334-RA">
    <property type="protein sequence ID" value="AQUA015334-PA"/>
    <property type="gene ID" value="AQUA015334"/>
</dbReference>
<evidence type="ECO:0000313" key="2">
    <source>
        <dbReference type="Proteomes" id="UP000076407"/>
    </source>
</evidence>
<sequence length="40" mass="4654">MVEYGYLRVRESVSNVVLLSVVYTFKLMCTDHGPILRAHR</sequence>
<name>A0A182XU53_ANOQN</name>
<organism evidence="1 2">
    <name type="scientific">Anopheles quadriannulatus</name>
    <name type="common">Mosquito</name>
    <dbReference type="NCBI Taxonomy" id="34691"/>
    <lineage>
        <taxon>Eukaryota</taxon>
        <taxon>Metazoa</taxon>
        <taxon>Ecdysozoa</taxon>
        <taxon>Arthropoda</taxon>
        <taxon>Hexapoda</taxon>
        <taxon>Insecta</taxon>
        <taxon>Pterygota</taxon>
        <taxon>Neoptera</taxon>
        <taxon>Endopterygota</taxon>
        <taxon>Diptera</taxon>
        <taxon>Nematocera</taxon>
        <taxon>Culicoidea</taxon>
        <taxon>Culicidae</taxon>
        <taxon>Anophelinae</taxon>
        <taxon>Anopheles</taxon>
    </lineage>
</organism>
<dbReference type="Proteomes" id="UP000076407">
    <property type="component" value="Unassembled WGS sequence"/>
</dbReference>
<evidence type="ECO:0000313" key="1">
    <source>
        <dbReference type="EnsemblMetazoa" id="AQUA015334-PA"/>
    </source>
</evidence>
<dbReference type="AlphaFoldDB" id="A0A182XU53"/>
<reference evidence="1" key="1">
    <citation type="submission" date="2020-05" db="UniProtKB">
        <authorList>
            <consortium name="EnsemblMetazoa"/>
        </authorList>
    </citation>
    <scope>IDENTIFICATION</scope>
    <source>
        <strain evidence="1">SANGQUA</strain>
    </source>
</reference>
<protein>
    <submittedName>
        <fullName evidence="1">Uncharacterized protein</fullName>
    </submittedName>
</protein>
<keyword evidence="2" id="KW-1185">Reference proteome</keyword>
<dbReference type="VEuPathDB" id="VectorBase:AQUA015334"/>
<accession>A0A182XU53</accession>